<feature type="domain" description="OmpR/PhoB-type" evidence="5">
    <location>
        <begin position="127"/>
        <end position="229"/>
    </location>
</feature>
<gene>
    <name evidence="6" type="ORF">BCR23_06235</name>
</gene>
<dbReference type="Proteomes" id="UP000094764">
    <property type="component" value="Unassembled WGS sequence"/>
</dbReference>
<proteinExistence type="predicted"/>
<dbReference type="Pfam" id="PF00486">
    <property type="entry name" value="Trans_reg_C"/>
    <property type="match status" value="1"/>
</dbReference>
<dbReference type="GO" id="GO:0006355">
    <property type="term" value="P:regulation of DNA-templated transcription"/>
    <property type="evidence" value="ECO:0007669"/>
    <property type="project" value="InterPro"/>
</dbReference>
<dbReference type="GO" id="GO:0000160">
    <property type="term" value="P:phosphorelay signal transduction system"/>
    <property type="evidence" value="ECO:0007669"/>
    <property type="project" value="InterPro"/>
</dbReference>
<dbReference type="Gene3D" id="1.10.10.10">
    <property type="entry name" value="Winged helix-like DNA-binding domain superfamily/Winged helix DNA-binding domain"/>
    <property type="match status" value="1"/>
</dbReference>
<dbReference type="CDD" id="cd00383">
    <property type="entry name" value="trans_reg_C"/>
    <property type="match status" value="1"/>
</dbReference>
<dbReference type="OrthoDB" id="9127546at2"/>
<keyword evidence="2 4" id="KW-0238">DNA-binding</keyword>
<dbReference type="SUPFAM" id="SSF52172">
    <property type="entry name" value="CheY-like"/>
    <property type="match status" value="1"/>
</dbReference>
<dbReference type="STRING" id="903983.BCR23_06235"/>
<evidence type="ECO:0000256" key="2">
    <source>
        <dbReference type="ARBA" id="ARBA00023125"/>
    </source>
</evidence>
<name>A0A1E5GUV7_9ENTE</name>
<evidence type="ECO:0000256" key="1">
    <source>
        <dbReference type="ARBA" id="ARBA00023015"/>
    </source>
</evidence>
<evidence type="ECO:0000256" key="3">
    <source>
        <dbReference type="ARBA" id="ARBA00023163"/>
    </source>
</evidence>
<dbReference type="RefSeq" id="WP_069634935.1">
    <property type="nucleotide sequence ID" value="NZ_JXKZ01000009.1"/>
</dbReference>
<feature type="DNA-binding region" description="OmpR/PhoB-type" evidence="4">
    <location>
        <begin position="127"/>
        <end position="229"/>
    </location>
</feature>
<protein>
    <submittedName>
        <fullName evidence="6">Transcriptional regulator</fullName>
    </submittedName>
</protein>
<dbReference type="InterPro" id="IPR016032">
    <property type="entry name" value="Sig_transdc_resp-reg_C-effctor"/>
</dbReference>
<dbReference type="InterPro" id="IPR036388">
    <property type="entry name" value="WH-like_DNA-bd_sf"/>
</dbReference>
<keyword evidence="7" id="KW-1185">Reference proteome</keyword>
<organism evidence="6 7">
    <name type="scientific">Enterococcus quebecensis</name>
    <dbReference type="NCBI Taxonomy" id="903983"/>
    <lineage>
        <taxon>Bacteria</taxon>
        <taxon>Bacillati</taxon>
        <taxon>Bacillota</taxon>
        <taxon>Bacilli</taxon>
        <taxon>Lactobacillales</taxon>
        <taxon>Enterococcaceae</taxon>
        <taxon>Enterococcus</taxon>
    </lineage>
</organism>
<accession>A0A1E5GUV7</accession>
<dbReference type="PROSITE" id="PS51755">
    <property type="entry name" value="OMPR_PHOB"/>
    <property type="match status" value="1"/>
</dbReference>
<dbReference type="SUPFAM" id="SSF46894">
    <property type="entry name" value="C-terminal effector domain of the bipartite response regulators"/>
    <property type="match status" value="1"/>
</dbReference>
<evidence type="ECO:0000313" key="7">
    <source>
        <dbReference type="Proteomes" id="UP000094764"/>
    </source>
</evidence>
<keyword evidence="1" id="KW-0805">Transcription regulation</keyword>
<dbReference type="EMBL" id="MIKB01000013">
    <property type="protein sequence ID" value="OEG16484.1"/>
    <property type="molecule type" value="Genomic_DNA"/>
</dbReference>
<dbReference type="InterPro" id="IPR011006">
    <property type="entry name" value="CheY-like_superfamily"/>
</dbReference>
<dbReference type="InterPro" id="IPR001867">
    <property type="entry name" value="OmpR/PhoB-type_DNA-bd"/>
</dbReference>
<dbReference type="SMART" id="SM00862">
    <property type="entry name" value="Trans_reg_C"/>
    <property type="match status" value="1"/>
</dbReference>
<evidence type="ECO:0000259" key="5">
    <source>
        <dbReference type="PROSITE" id="PS51755"/>
    </source>
</evidence>
<comment type="caution">
    <text evidence="6">The sequence shown here is derived from an EMBL/GenBank/DDBJ whole genome shotgun (WGS) entry which is preliminary data.</text>
</comment>
<dbReference type="AlphaFoldDB" id="A0A1E5GUV7"/>
<evidence type="ECO:0000313" key="6">
    <source>
        <dbReference type="EMBL" id="OEG16484.1"/>
    </source>
</evidence>
<evidence type="ECO:0000256" key="4">
    <source>
        <dbReference type="PROSITE-ProRule" id="PRU01091"/>
    </source>
</evidence>
<dbReference type="GO" id="GO:0003677">
    <property type="term" value="F:DNA binding"/>
    <property type="evidence" value="ECO:0007669"/>
    <property type="project" value="UniProtKB-UniRule"/>
</dbReference>
<keyword evidence="3" id="KW-0804">Transcription</keyword>
<reference evidence="7" key="1">
    <citation type="submission" date="2016-09" db="EMBL/GenBank/DDBJ databases">
        <authorList>
            <person name="Gulvik C.A."/>
        </authorList>
    </citation>
    <scope>NUCLEOTIDE SEQUENCE [LARGE SCALE GENOMIC DNA]</scope>
    <source>
        <strain evidence="7">LMG 26306</strain>
    </source>
</reference>
<sequence>MFTIGCLSEKELEENAHLNFLTEKGWNLQIININDPLKNQYKLDAIVICESSMPKICRWLMELKVHASLPIYLLSEIDESHSNIVYLQLGVEACFSTKMDPEELYYTLTNLLRHYSSENNQLLGNRPESSQEKGIELISHSLSVLIDGKNEISLTKKEYSTLEILYSRPCKTISYEEFQEKLWRFETDLDGRNYRIANLIFHLRKKIESSGSDSSFIKTVRSKGYMLYM</sequence>